<dbReference type="STRING" id="417102.CA982_16470"/>
<dbReference type="InterPro" id="IPR051328">
    <property type="entry name" value="T7SS_ABC-Transporter"/>
</dbReference>
<dbReference type="PANTHER" id="PTHR43077:SF5">
    <property type="entry name" value="PHAGE INFECTION PROTEIN"/>
    <property type="match status" value="1"/>
</dbReference>
<feature type="domain" description="ABC-2 type transporter transmembrane" evidence="6">
    <location>
        <begin position="24"/>
        <end position="164"/>
    </location>
</feature>
<dbReference type="Proteomes" id="UP000194632">
    <property type="component" value="Unassembled WGS sequence"/>
</dbReference>
<organism evidence="7 8">
    <name type="scientific">Gordonia lacunae</name>
    <dbReference type="NCBI Taxonomy" id="417102"/>
    <lineage>
        <taxon>Bacteria</taxon>
        <taxon>Bacillati</taxon>
        <taxon>Actinomycetota</taxon>
        <taxon>Actinomycetes</taxon>
        <taxon>Mycobacteriales</taxon>
        <taxon>Gordoniaceae</taxon>
        <taxon>Gordonia</taxon>
    </lineage>
</organism>
<keyword evidence="4 5" id="KW-0472">Membrane</keyword>
<evidence type="ECO:0000256" key="5">
    <source>
        <dbReference type="SAM" id="Phobius"/>
    </source>
</evidence>
<feature type="transmembrane region" description="Helical" evidence="5">
    <location>
        <begin position="530"/>
        <end position="554"/>
    </location>
</feature>
<evidence type="ECO:0000313" key="7">
    <source>
        <dbReference type="EMBL" id="OUC77602.1"/>
    </source>
</evidence>
<proteinExistence type="predicted"/>
<dbReference type="PANTHER" id="PTHR43077">
    <property type="entry name" value="TRANSPORT PERMEASE YVFS-RELATED"/>
    <property type="match status" value="1"/>
</dbReference>
<keyword evidence="3 5" id="KW-1133">Transmembrane helix</keyword>
<sequence>MLAAFSPGSDFKRYYRGRMPRLALIVIILMPLMYGALYLWAFWNPFNAVDKIPVALVNADTGAVVQGEPLKAGDQVVTGLIDSKQLDLHPVSAKAAQEGVANGTYYFSITLPDDFSEALASPTSGAPRSAELIFTYNDANNYLSTVMGQDAAQQVVNQVGAQVGAQTFDIVLNDVSQMIPKLRQAQAGANELNAGMKTANTGAGELATNLVTARDGSKQLAGALDELNTVVQRATTPLVAALDRGRGSGPSAQELAATASRVGATSGSIADQLAEVSSRQSQASRLLSDAVTRLRSSPDPNVRAVADAMAPAQSLLDTGGLSPGANNQLTQLRTDAEVLSGQLSNPQSPTRVALSLFADDGLRNDVVAARSASAQLSTGADQLSTGLVELSNGADQLSAGTVKLAAGTEQLAGGINDGVAAIPAWSQRQKDELTATLARPVALKEDTLNEAKTFGTGFTPFFFGLALFVGSIIAWMLFTPLQSRPIVQGLNSFRVVLASFAPTFAVGLLQATILYAVVVFAIGLRPVYPIATYGFMLLMVAMFLAMIQMFNALFGPAVGRVVTLAFLMIMLTSAGGIYPVPTTTKPFQYIHWVDPMTYTVNGLRQLTVGGVDHRLWIAVAVVTGLTAVFLAVSTWAARRNRQYNMDRLYPPVEV</sequence>
<feature type="transmembrane region" description="Helical" evidence="5">
    <location>
        <begin position="493"/>
        <end position="524"/>
    </location>
</feature>
<dbReference type="InterPro" id="IPR013525">
    <property type="entry name" value="ABC2_TM"/>
</dbReference>
<feature type="transmembrane region" description="Helical" evidence="5">
    <location>
        <begin position="461"/>
        <end position="481"/>
    </location>
</feature>
<reference evidence="7 8" key="1">
    <citation type="submission" date="2017-05" db="EMBL/GenBank/DDBJ databases">
        <title>Biotechnological potential of actinobacteria isolated from South African environments.</title>
        <authorList>
            <person name="Le Roes-Hill M."/>
            <person name="Prins A."/>
            <person name="Durrell K.A."/>
        </authorList>
    </citation>
    <scope>NUCLEOTIDE SEQUENCE [LARGE SCALE GENOMIC DNA]</scope>
    <source>
        <strain evidence="7">BS2</strain>
    </source>
</reference>
<dbReference type="NCBIfam" id="TIGR03062">
    <property type="entry name" value="pip_yhgE_Cterm"/>
    <property type="match status" value="1"/>
</dbReference>
<dbReference type="NCBIfam" id="TIGR03061">
    <property type="entry name" value="pip_yhgE_Nterm"/>
    <property type="match status" value="1"/>
</dbReference>
<dbReference type="AlphaFoldDB" id="A0A243Q7V9"/>
<feature type="transmembrane region" description="Helical" evidence="5">
    <location>
        <begin position="22"/>
        <end position="43"/>
    </location>
</feature>
<evidence type="ECO:0000256" key="3">
    <source>
        <dbReference type="ARBA" id="ARBA00022989"/>
    </source>
</evidence>
<name>A0A243Q7V9_9ACTN</name>
<accession>A0A243Q7V9</accession>
<dbReference type="Gene3D" id="3.40.1710.10">
    <property type="entry name" value="abc type-2 transporter like domain"/>
    <property type="match status" value="1"/>
</dbReference>
<dbReference type="GO" id="GO:0016020">
    <property type="term" value="C:membrane"/>
    <property type="evidence" value="ECO:0007669"/>
    <property type="project" value="UniProtKB-SubCell"/>
</dbReference>
<feature type="transmembrane region" description="Helical" evidence="5">
    <location>
        <begin position="615"/>
        <end position="637"/>
    </location>
</feature>
<dbReference type="EMBL" id="NGFO01000019">
    <property type="protein sequence ID" value="OUC77602.1"/>
    <property type="molecule type" value="Genomic_DNA"/>
</dbReference>
<evidence type="ECO:0000256" key="2">
    <source>
        <dbReference type="ARBA" id="ARBA00022692"/>
    </source>
</evidence>
<evidence type="ECO:0000256" key="4">
    <source>
        <dbReference type="ARBA" id="ARBA00023136"/>
    </source>
</evidence>
<gene>
    <name evidence="7" type="ORF">CA982_16470</name>
</gene>
<protein>
    <recommendedName>
        <fullName evidence="6">ABC-2 type transporter transmembrane domain-containing protein</fullName>
    </recommendedName>
</protein>
<comment type="caution">
    <text evidence="7">The sequence shown here is derived from an EMBL/GenBank/DDBJ whole genome shotgun (WGS) entry which is preliminary data.</text>
</comment>
<dbReference type="InterPro" id="IPR017501">
    <property type="entry name" value="Phage_infect_YhgE_C"/>
</dbReference>
<keyword evidence="8" id="KW-1185">Reference proteome</keyword>
<dbReference type="Pfam" id="PF12698">
    <property type="entry name" value="ABC2_membrane_3"/>
    <property type="match status" value="2"/>
</dbReference>
<dbReference type="RefSeq" id="WP_086536355.1">
    <property type="nucleotide sequence ID" value="NZ_NGFO01000019.1"/>
</dbReference>
<feature type="transmembrane region" description="Helical" evidence="5">
    <location>
        <begin position="561"/>
        <end position="580"/>
    </location>
</feature>
<dbReference type="InterPro" id="IPR017500">
    <property type="entry name" value="Phage_infect_YhgE_N"/>
</dbReference>
<evidence type="ECO:0000259" key="6">
    <source>
        <dbReference type="Pfam" id="PF12698"/>
    </source>
</evidence>
<keyword evidence="2 5" id="KW-0812">Transmembrane</keyword>
<evidence type="ECO:0000256" key="1">
    <source>
        <dbReference type="ARBA" id="ARBA00004141"/>
    </source>
</evidence>
<dbReference type="OrthoDB" id="9811483at2"/>
<comment type="subcellular location">
    <subcellularLocation>
        <location evidence="1">Membrane</location>
        <topology evidence="1">Multi-pass membrane protein</topology>
    </subcellularLocation>
</comment>
<dbReference type="GO" id="GO:0140359">
    <property type="term" value="F:ABC-type transporter activity"/>
    <property type="evidence" value="ECO:0007669"/>
    <property type="project" value="InterPro"/>
</dbReference>
<evidence type="ECO:0000313" key="8">
    <source>
        <dbReference type="Proteomes" id="UP000194632"/>
    </source>
</evidence>
<feature type="domain" description="ABC-2 type transporter transmembrane" evidence="6">
    <location>
        <begin position="432"/>
        <end position="633"/>
    </location>
</feature>